<protein>
    <submittedName>
        <fullName evidence="3">Pr1-like protein</fullName>
    </submittedName>
</protein>
<evidence type="ECO:0000313" key="2">
    <source>
        <dbReference type="EMBL" id="BAD61968.1"/>
    </source>
</evidence>
<organism evidence="3 4">
    <name type="scientific">Oryza sativa subsp. japonica</name>
    <name type="common">Rice</name>
    <dbReference type="NCBI Taxonomy" id="39947"/>
    <lineage>
        <taxon>Eukaryota</taxon>
        <taxon>Viridiplantae</taxon>
        <taxon>Streptophyta</taxon>
        <taxon>Embryophyta</taxon>
        <taxon>Tracheophyta</taxon>
        <taxon>Spermatophyta</taxon>
        <taxon>Magnoliopsida</taxon>
        <taxon>Liliopsida</taxon>
        <taxon>Poales</taxon>
        <taxon>Poaceae</taxon>
        <taxon>BOP clade</taxon>
        <taxon>Oryzoideae</taxon>
        <taxon>Oryzeae</taxon>
        <taxon>Oryzinae</taxon>
        <taxon>Oryza</taxon>
        <taxon>Oryza sativa</taxon>
    </lineage>
</organism>
<accession>Q5Z5L1</accession>
<feature type="compositionally biased region" description="Basic and acidic residues" evidence="1">
    <location>
        <begin position="1"/>
        <end position="14"/>
    </location>
</feature>
<sequence length="199" mass="21096">MEVAPSREEDRSDDGGETELGGDGGERGARRGHETDGESERRAAETEERSTRDDFIASEGREGGRGGRKPAAEFSGSIDAPATITGRKSDESEGEREGKTGETGEGITGNDSPSLRRAGKAGCGGIRGGGGARARARRRARREEGDDRWVPPVSESGGRARLSAARARGGADGPRGKRERGRDWAEPAQERKGGKEDFF</sequence>
<evidence type="ECO:0000313" key="4">
    <source>
        <dbReference type="Proteomes" id="UP000000763"/>
    </source>
</evidence>
<reference evidence="4" key="4">
    <citation type="journal article" date="2008" name="Nucleic Acids Res.">
        <title>The rice annotation project database (RAP-DB): 2008 update.</title>
        <authorList>
            <consortium name="The rice annotation project (RAP)"/>
        </authorList>
    </citation>
    <scope>GENOME REANNOTATION</scope>
    <source>
        <strain evidence="4">cv. Nipponbare</strain>
    </source>
</reference>
<feature type="compositionally biased region" description="Basic and acidic residues" evidence="1">
    <location>
        <begin position="87"/>
        <end position="102"/>
    </location>
</feature>
<reference evidence="2" key="1">
    <citation type="submission" date="2002-06" db="EMBL/GenBank/DDBJ databases">
        <title>Oryza sativa nipponbare(GA3) genomic DNA, chromosome 6, PAC clone:P0612G07.</title>
        <authorList>
            <person name="Sasaki T."/>
            <person name="Matsumoto T."/>
            <person name="Katayose Y."/>
        </authorList>
    </citation>
    <scope>NUCLEOTIDE SEQUENCE</scope>
</reference>
<dbReference type="Proteomes" id="UP000000763">
    <property type="component" value="Chromosome 6"/>
</dbReference>
<feature type="compositionally biased region" description="Basic and acidic residues" evidence="1">
    <location>
        <begin position="174"/>
        <end position="199"/>
    </location>
</feature>
<reference evidence="3" key="2">
    <citation type="submission" date="2002-08" db="EMBL/GenBank/DDBJ databases">
        <title>Oryza sativa nipponbare(GA3) genomic DNA, chromosome 6, PAC clone:P0620D11.</title>
        <authorList>
            <person name="Sasaki T."/>
            <person name="Matsumoto T."/>
            <person name="Katayose Y."/>
        </authorList>
    </citation>
    <scope>NUCLEOTIDE SEQUENCE</scope>
</reference>
<feature type="compositionally biased region" description="Gly residues" evidence="1">
    <location>
        <begin position="121"/>
        <end position="132"/>
    </location>
</feature>
<evidence type="ECO:0000313" key="3">
    <source>
        <dbReference type="EMBL" id="BAD62043.1"/>
    </source>
</evidence>
<gene>
    <name evidence="2" type="ORF">P0612G07.38</name>
    <name evidence="3" type="ORF">P0620D11.5</name>
</gene>
<dbReference type="EMBL" id="AP005461">
    <property type="protein sequence ID" value="BAD61968.1"/>
    <property type="molecule type" value="Genomic_DNA"/>
</dbReference>
<name>Q5Z5L1_ORYSJ</name>
<proteinExistence type="predicted"/>
<dbReference type="AlphaFoldDB" id="Q5Z5L1"/>
<reference evidence="4" key="3">
    <citation type="journal article" date="2005" name="Nature">
        <title>The map-based sequence of the rice genome.</title>
        <authorList>
            <consortium name="International rice genome sequencing project (IRGSP)"/>
            <person name="Matsumoto T."/>
            <person name="Wu J."/>
            <person name="Kanamori H."/>
            <person name="Katayose Y."/>
            <person name="Fujisawa M."/>
            <person name="Namiki N."/>
            <person name="Mizuno H."/>
            <person name="Yamamoto K."/>
            <person name="Antonio B.A."/>
            <person name="Baba T."/>
            <person name="Sakata K."/>
            <person name="Nagamura Y."/>
            <person name="Aoki H."/>
            <person name="Arikawa K."/>
            <person name="Arita K."/>
            <person name="Bito T."/>
            <person name="Chiden Y."/>
            <person name="Fujitsuka N."/>
            <person name="Fukunaka R."/>
            <person name="Hamada M."/>
            <person name="Harada C."/>
            <person name="Hayashi A."/>
            <person name="Hijishita S."/>
            <person name="Honda M."/>
            <person name="Hosokawa S."/>
            <person name="Ichikawa Y."/>
            <person name="Idonuma A."/>
            <person name="Iijima M."/>
            <person name="Ikeda M."/>
            <person name="Ikeno M."/>
            <person name="Ito K."/>
            <person name="Ito S."/>
            <person name="Ito T."/>
            <person name="Ito Y."/>
            <person name="Ito Y."/>
            <person name="Iwabuchi A."/>
            <person name="Kamiya K."/>
            <person name="Karasawa W."/>
            <person name="Kurita K."/>
            <person name="Katagiri S."/>
            <person name="Kikuta A."/>
            <person name="Kobayashi H."/>
            <person name="Kobayashi N."/>
            <person name="Machita K."/>
            <person name="Maehara T."/>
            <person name="Masukawa M."/>
            <person name="Mizubayashi T."/>
            <person name="Mukai Y."/>
            <person name="Nagasaki H."/>
            <person name="Nagata Y."/>
            <person name="Naito S."/>
            <person name="Nakashima M."/>
            <person name="Nakama Y."/>
            <person name="Nakamichi Y."/>
            <person name="Nakamura M."/>
            <person name="Meguro A."/>
            <person name="Negishi M."/>
            <person name="Ohta I."/>
            <person name="Ohta T."/>
            <person name="Okamoto M."/>
            <person name="Ono N."/>
            <person name="Saji S."/>
            <person name="Sakaguchi M."/>
            <person name="Sakai K."/>
            <person name="Shibata M."/>
            <person name="Shimokawa T."/>
            <person name="Song J."/>
            <person name="Takazaki Y."/>
            <person name="Terasawa K."/>
            <person name="Tsugane M."/>
            <person name="Tsuji K."/>
            <person name="Ueda S."/>
            <person name="Waki K."/>
            <person name="Yamagata H."/>
            <person name="Yamamoto M."/>
            <person name="Yamamoto S."/>
            <person name="Yamane H."/>
            <person name="Yoshiki S."/>
            <person name="Yoshihara R."/>
            <person name="Yukawa K."/>
            <person name="Zhong H."/>
            <person name="Yano M."/>
            <person name="Yuan Q."/>
            <person name="Ouyang S."/>
            <person name="Liu J."/>
            <person name="Jones K.M."/>
            <person name="Gansberger K."/>
            <person name="Moffat K."/>
            <person name="Hill J."/>
            <person name="Bera J."/>
            <person name="Fadrosh D."/>
            <person name="Jin S."/>
            <person name="Johri S."/>
            <person name="Kim M."/>
            <person name="Overton L."/>
            <person name="Reardon M."/>
            <person name="Tsitrin T."/>
            <person name="Vuong H."/>
            <person name="Weaver B."/>
            <person name="Ciecko A."/>
            <person name="Tallon L."/>
            <person name="Jackson J."/>
            <person name="Pai G."/>
            <person name="Aken S.V."/>
            <person name="Utterback T."/>
            <person name="Reidmuller S."/>
            <person name="Feldblyum T."/>
            <person name="Hsiao J."/>
            <person name="Zismann V."/>
            <person name="Iobst S."/>
            <person name="de Vazeille A.R."/>
            <person name="Buell C.R."/>
            <person name="Ying K."/>
            <person name="Li Y."/>
            <person name="Lu T."/>
            <person name="Huang Y."/>
            <person name="Zhao Q."/>
            <person name="Feng Q."/>
            <person name="Zhang L."/>
            <person name="Zhu J."/>
            <person name="Weng Q."/>
            <person name="Mu J."/>
            <person name="Lu Y."/>
            <person name="Fan D."/>
            <person name="Liu Y."/>
            <person name="Guan J."/>
            <person name="Zhang Y."/>
            <person name="Yu S."/>
            <person name="Liu X."/>
            <person name="Zhang Y."/>
            <person name="Hong G."/>
            <person name="Han B."/>
            <person name="Choisne N."/>
            <person name="Demange N."/>
            <person name="Orjeda G."/>
            <person name="Samain S."/>
            <person name="Cattolico L."/>
            <person name="Pelletier E."/>
            <person name="Couloux A."/>
            <person name="Segurens B."/>
            <person name="Wincker P."/>
            <person name="D'Hont A."/>
            <person name="Scarpelli C."/>
            <person name="Weissenbach J."/>
            <person name="Salanoubat M."/>
            <person name="Quetier F."/>
            <person name="Yu Y."/>
            <person name="Kim H.R."/>
            <person name="Rambo T."/>
            <person name="Currie J."/>
            <person name="Collura K."/>
            <person name="Luo M."/>
            <person name="Yang T."/>
            <person name="Ammiraju J.S.S."/>
            <person name="Engler F."/>
            <person name="Soderlund C."/>
            <person name="Wing R.A."/>
            <person name="Palmer L.E."/>
            <person name="de la Bastide M."/>
            <person name="Spiegel L."/>
            <person name="Nascimento L."/>
            <person name="Zutavern T."/>
            <person name="O'Shaughnessy A."/>
            <person name="Dike S."/>
            <person name="Dedhia N."/>
            <person name="Preston R."/>
            <person name="Balija V."/>
            <person name="McCombie W.R."/>
            <person name="Chow T."/>
            <person name="Chen H."/>
            <person name="Chung M."/>
            <person name="Chen C."/>
            <person name="Shaw J."/>
            <person name="Wu H."/>
            <person name="Hsiao K."/>
            <person name="Chao Y."/>
            <person name="Chu M."/>
            <person name="Cheng C."/>
            <person name="Hour A."/>
            <person name="Lee P."/>
            <person name="Lin S."/>
            <person name="Lin Y."/>
            <person name="Liou J."/>
            <person name="Liu S."/>
            <person name="Hsing Y."/>
            <person name="Raghuvanshi S."/>
            <person name="Mohanty A."/>
            <person name="Bharti A.K."/>
            <person name="Gaur A."/>
            <person name="Gupta V."/>
            <person name="Kumar D."/>
            <person name="Ravi V."/>
            <person name="Vij S."/>
            <person name="Kapur A."/>
            <person name="Khurana P."/>
            <person name="Khurana P."/>
            <person name="Khurana J.P."/>
            <person name="Tyagi A.K."/>
            <person name="Gaikwad K."/>
            <person name="Singh A."/>
            <person name="Dalal V."/>
            <person name="Srivastava S."/>
            <person name="Dixit A."/>
            <person name="Pal A.K."/>
            <person name="Ghazi I.A."/>
            <person name="Yadav M."/>
            <person name="Pandit A."/>
            <person name="Bhargava A."/>
            <person name="Sureshbabu K."/>
            <person name="Batra K."/>
            <person name="Sharma T.R."/>
            <person name="Mohapatra T."/>
            <person name="Singh N.K."/>
            <person name="Messing J."/>
            <person name="Nelson A.B."/>
            <person name="Fuks G."/>
            <person name="Kavchok S."/>
            <person name="Keizer G."/>
            <person name="Linton E."/>
            <person name="Llaca V."/>
            <person name="Song R."/>
            <person name="Tanyolac B."/>
            <person name="Young S."/>
            <person name="Ho-Il K."/>
            <person name="Hahn J.H."/>
            <person name="Sangsakoo G."/>
            <person name="Vanavichit A."/>
            <person name="de Mattos Luiz.A.T."/>
            <person name="Zimmer P.D."/>
            <person name="Malone G."/>
            <person name="Dellagostin O."/>
            <person name="de Oliveira A.C."/>
            <person name="Bevan M."/>
            <person name="Bancroft I."/>
            <person name="Minx P."/>
            <person name="Cordum H."/>
            <person name="Wilson R."/>
            <person name="Cheng Z."/>
            <person name="Jin W."/>
            <person name="Jiang J."/>
            <person name="Leong S.A."/>
            <person name="Iwama H."/>
            <person name="Gojobori T."/>
            <person name="Itoh T."/>
            <person name="Niimura Y."/>
            <person name="Fujii Y."/>
            <person name="Habara T."/>
            <person name="Sakai H."/>
            <person name="Sato Y."/>
            <person name="Wilson G."/>
            <person name="Kumar K."/>
            <person name="McCouch S."/>
            <person name="Juretic N."/>
            <person name="Hoen D."/>
            <person name="Wright S."/>
            <person name="Bruskiewich R."/>
            <person name="Bureau T."/>
            <person name="Miyao A."/>
            <person name="Hirochika H."/>
            <person name="Nishikawa T."/>
            <person name="Kadowaki K."/>
            <person name="Sugiura M."/>
            <person name="Burr B."/>
            <person name="Sasaki T."/>
        </authorList>
    </citation>
    <scope>NUCLEOTIDE SEQUENCE [LARGE SCALE GENOMIC DNA]</scope>
    <source>
        <strain evidence="4">cv. Nipponbare</strain>
    </source>
</reference>
<feature type="compositionally biased region" description="Basic and acidic residues" evidence="1">
    <location>
        <begin position="24"/>
        <end position="65"/>
    </location>
</feature>
<dbReference type="EMBL" id="AP005658">
    <property type="protein sequence ID" value="BAD62043.1"/>
    <property type="molecule type" value="Genomic_DNA"/>
</dbReference>
<feature type="region of interest" description="Disordered" evidence="1">
    <location>
        <begin position="1"/>
        <end position="199"/>
    </location>
</feature>
<evidence type="ECO:0000256" key="1">
    <source>
        <dbReference type="SAM" id="MobiDB-lite"/>
    </source>
</evidence>
<feature type="compositionally biased region" description="Low complexity" evidence="1">
    <location>
        <begin position="157"/>
        <end position="168"/>
    </location>
</feature>